<evidence type="ECO:0000256" key="2">
    <source>
        <dbReference type="ARBA" id="ARBA00023012"/>
    </source>
</evidence>
<dbReference type="Gene3D" id="3.30.565.10">
    <property type="entry name" value="Histidine kinase-like ATPase, C-terminal domain"/>
    <property type="match status" value="1"/>
</dbReference>
<accession>A0A3B0YW53</accession>
<evidence type="ECO:0000256" key="1">
    <source>
        <dbReference type="ARBA" id="ARBA00022553"/>
    </source>
</evidence>
<dbReference type="SMART" id="SM00448">
    <property type="entry name" value="REC"/>
    <property type="match status" value="2"/>
</dbReference>
<dbReference type="GO" id="GO:0000160">
    <property type="term" value="P:phosphorelay signal transduction system"/>
    <property type="evidence" value="ECO:0007669"/>
    <property type="project" value="UniProtKB-KW"/>
</dbReference>
<dbReference type="Pfam" id="PF00072">
    <property type="entry name" value="Response_reg"/>
    <property type="match status" value="2"/>
</dbReference>
<dbReference type="GO" id="GO:0016772">
    <property type="term" value="F:transferase activity, transferring phosphorus-containing groups"/>
    <property type="evidence" value="ECO:0007669"/>
    <property type="project" value="InterPro"/>
</dbReference>
<feature type="non-terminal residue" evidence="5">
    <location>
        <position position="1"/>
    </location>
</feature>
<dbReference type="PRINTS" id="PR00344">
    <property type="entry name" value="BCTRLSENSOR"/>
</dbReference>
<dbReference type="FunFam" id="3.30.565.10:FF:000010">
    <property type="entry name" value="Sensor histidine kinase RcsC"/>
    <property type="match status" value="1"/>
</dbReference>
<dbReference type="AlphaFoldDB" id="A0A3B0YW53"/>
<evidence type="ECO:0008006" key="6">
    <source>
        <dbReference type="Google" id="ProtNLM"/>
    </source>
</evidence>
<dbReference type="SMART" id="SM00387">
    <property type="entry name" value="HATPase_c"/>
    <property type="match status" value="1"/>
</dbReference>
<evidence type="ECO:0000259" key="3">
    <source>
        <dbReference type="PROSITE" id="PS50109"/>
    </source>
</evidence>
<dbReference type="InterPro" id="IPR011006">
    <property type="entry name" value="CheY-like_superfamily"/>
</dbReference>
<dbReference type="InterPro" id="IPR001789">
    <property type="entry name" value="Sig_transdc_resp-reg_receiver"/>
</dbReference>
<feature type="domain" description="Response regulatory" evidence="4">
    <location>
        <begin position="324"/>
        <end position="438"/>
    </location>
</feature>
<evidence type="ECO:0000259" key="4">
    <source>
        <dbReference type="PROSITE" id="PS50110"/>
    </source>
</evidence>
<dbReference type="CDD" id="cd16922">
    <property type="entry name" value="HATPase_EvgS-ArcB-TorS-like"/>
    <property type="match status" value="1"/>
</dbReference>
<dbReference type="Gene3D" id="3.40.50.2300">
    <property type="match status" value="2"/>
</dbReference>
<keyword evidence="1" id="KW-0597">Phosphoprotein</keyword>
<reference evidence="5" key="1">
    <citation type="submission" date="2018-06" db="EMBL/GenBank/DDBJ databases">
        <authorList>
            <person name="Zhirakovskaya E."/>
        </authorList>
    </citation>
    <scope>NUCLEOTIDE SEQUENCE</scope>
</reference>
<dbReference type="PANTHER" id="PTHR45339:SF1">
    <property type="entry name" value="HYBRID SIGNAL TRANSDUCTION HISTIDINE KINASE J"/>
    <property type="match status" value="1"/>
</dbReference>
<dbReference type="InterPro" id="IPR005467">
    <property type="entry name" value="His_kinase_dom"/>
</dbReference>
<proteinExistence type="predicted"/>
<sequence>DILDLSKLEVQQLEFENVKIRLLPILEEIGDTFELLAREKGLDFTINNQFPLPKTFSNDPTRLKQILINLCGNAIKFTKTGSVAVKVYSNKEDEKLYFSITDTGIGLKPDQVDKLFKSFSQADISTTRNFGGTGLGLYLSKQLAKKLGGDITVTSEFGKGSTFTVSVAIDSPGHTEWIQALPEQQLIETDILFSGKVLYAEDHEDNRNLVRNIIEKMGADITLACDGREALDLCKNTHFDLIFTDIRMPQIDGVELAEILLKKNPNLAIVAITATLIDSELRKFKQAGFKNILKKPINRHDIYNVMEEYLGKRTTTKDSTKPIRVLLAEDNLNNQEIIKLYLKKIGCETTVVNDGLKAVSYALLEKYDLILMDMRMPNLSGMEAVRILRTRGYNKLIYSLSADDSERAIQECLDAGCDGCISKPIVMNDLQAAIQSLTRRS</sequence>
<evidence type="ECO:0000313" key="5">
    <source>
        <dbReference type="EMBL" id="VAW85238.1"/>
    </source>
</evidence>
<dbReference type="SUPFAM" id="SSF55874">
    <property type="entry name" value="ATPase domain of HSP90 chaperone/DNA topoisomerase II/histidine kinase"/>
    <property type="match status" value="1"/>
</dbReference>
<gene>
    <name evidence="5" type="ORF">MNBD_GAMMA16-771</name>
</gene>
<dbReference type="InterPro" id="IPR036890">
    <property type="entry name" value="HATPase_C_sf"/>
</dbReference>
<dbReference type="PANTHER" id="PTHR45339">
    <property type="entry name" value="HYBRID SIGNAL TRANSDUCTION HISTIDINE KINASE J"/>
    <property type="match status" value="1"/>
</dbReference>
<dbReference type="PROSITE" id="PS50109">
    <property type="entry name" value="HIS_KIN"/>
    <property type="match status" value="1"/>
</dbReference>
<dbReference type="InterPro" id="IPR004358">
    <property type="entry name" value="Sig_transdc_His_kin-like_C"/>
</dbReference>
<keyword evidence="2" id="KW-0902">Two-component regulatory system</keyword>
<dbReference type="InterPro" id="IPR003594">
    <property type="entry name" value="HATPase_dom"/>
</dbReference>
<organism evidence="5">
    <name type="scientific">hydrothermal vent metagenome</name>
    <dbReference type="NCBI Taxonomy" id="652676"/>
    <lineage>
        <taxon>unclassified sequences</taxon>
        <taxon>metagenomes</taxon>
        <taxon>ecological metagenomes</taxon>
    </lineage>
</organism>
<protein>
    <recommendedName>
        <fullName evidence="6">Sensory box histidine kinase/response regulator</fullName>
    </recommendedName>
</protein>
<dbReference type="Pfam" id="PF02518">
    <property type="entry name" value="HATPase_c"/>
    <property type="match status" value="1"/>
</dbReference>
<feature type="domain" description="Response regulatory" evidence="4">
    <location>
        <begin position="196"/>
        <end position="310"/>
    </location>
</feature>
<dbReference type="EMBL" id="UOFO01000064">
    <property type="protein sequence ID" value="VAW85238.1"/>
    <property type="molecule type" value="Genomic_DNA"/>
</dbReference>
<feature type="domain" description="Histidine kinase" evidence="3">
    <location>
        <begin position="1"/>
        <end position="171"/>
    </location>
</feature>
<name>A0A3B0YW53_9ZZZZ</name>
<dbReference type="SUPFAM" id="SSF52172">
    <property type="entry name" value="CheY-like"/>
    <property type="match status" value="2"/>
</dbReference>
<dbReference type="CDD" id="cd17546">
    <property type="entry name" value="REC_hyHK_CKI1_RcsC-like"/>
    <property type="match status" value="2"/>
</dbReference>
<dbReference type="PROSITE" id="PS50110">
    <property type="entry name" value="RESPONSE_REGULATORY"/>
    <property type="match status" value="2"/>
</dbReference>